<evidence type="ECO:0000256" key="1">
    <source>
        <dbReference type="SAM" id="SignalP"/>
    </source>
</evidence>
<evidence type="ECO:0000313" key="3">
    <source>
        <dbReference type="Proteomes" id="UP001500469"/>
    </source>
</evidence>
<dbReference type="Gene3D" id="3.10.450.50">
    <property type="match status" value="1"/>
</dbReference>
<keyword evidence="3" id="KW-1185">Reference proteome</keyword>
<dbReference type="Proteomes" id="UP001500469">
    <property type="component" value="Unassembled WGS sequence"/>
</dbReference>
<feature type="chain" id="PRO_5047240660" description="SnoaL-like protein" evidence="1">
    <location>
        <begin position="25"/>
        <end position="166"/>
    </location>
</feature>
<comment type="caution">
    <text evidence="2">The sequence shown here is derived from an EMBL/GenBank/DDBJ whole genome shotgun (WGS) entry which is preliminary data.</text>
</comment>
<feature type="signal peptide" evidence="1">
    <location>
        <begin position="1"/>
        <end position="24"/>
    </location>
</feature>
<dbReference type="EMBL" id="BAAAFI010000002">
    <property type="protein sequence ID" value="GAA0877437.1"/>
    <property type="molecule type" value="Genomic_DNA"/>
</dbReference>
<accession>A0ABP3Y9C0</accession>
<dbReference type="SUPFAM" id="SSF54427">
    <property type="entry name" value="NTF2-like"/>
    <property type="match status" value="1"/>
</dbReference>
<evidence type="ECO:0008006" key="4">
    <source>
        <dbReference type="Google" id="ProtNLM"/>
    </source>
</evidence>
<dbReference type="InterPro" id="IPR032710">
    <property type="entry name" value="NTF2-like_dom_sf"/>
</dbReference>
<name>A0ABP3Y9C0_9BACT</name>
<protein>
    <recommendedName>
        <fullName evidence="4">SnoaL-like protein</fullName>
    </recommendedName>
</protein>
<dbReference type="PROSITE" id="PS51257">
    <property type="entry name" value="PROKAR_LIPOPROTEIN"/>
    <property type="match status" value="1"/>
</dbReference>
<gene>
    <name evidence="2" type="ORF">GCM10009119_04050</name>
</gene>
<evidence type="ECO:0000313" key="2">
    <source>
        <dbReference type="EMBL" id="GAA0877437.1"/>
    </source>
</evidence>
<proteinExistence type="predicted"/>
<organism evidence="2 3">
    <name type="scientific">Algoriphagus jejuensis</name>
    <dbReference type="NCBI Taxonomy" id="419934"/>
    <lineage>
        <taxon>Bacteria</taxon>
        <taxon>Pseudomonadati</taxon>
        <taxon>Bacteroidota</taxon>
        <taxon>Cytophagia</taxon>
        <taxon>Cytophagales</taxon>
        <taxon>Cyclobacteriaceae</taxon>
        <taxon>Algoriphagus</taxon>
    </lineage>
</organism>
<dbReference type="RefSeq" id="WP_343848134.1">
    <property type="nucleotide sequence ID" value="NZ_BAAAFI010000002.1"/>
</dbReference>
<reference evidence="3" key="1">
    <citation type="journal article" date="2019" name="Int. J. Syst. Evol. Microbiol.">
        <title>The Global Catalogue of Microorganisms (GCM) 10K type strain sequencing project: providing services to taxonomists for standard genome sequencing and annotation.</title>
        <authorList>
            <consortium name="The Broad Institute Genomics Platform"/>
            <consortium name="The Broad Institute Genome Sequencing Center for Infectious Disease"/>
            <person name="Wu L."/>
            <person name="Ma J."/>
        </authorList>
    </citation>
    <scope>NUCLEOTIDE SEQUENCE [LARGE SCALE GENOMIC DNA]</scope>
    <source>
        <strain evidence="3">JCM 16112</strain>
    </source>
</reference>
<keyword evidence="1" id="KW-0732">Signal</keyword>
<sequence>MKSIKTLVLLAGLGLSLFSCGSSSDQKNAENVKLVEAYVKSVEAMDFDAMDSYLDENYLGVGPSYGDSINKEGAMINWKLNVETLYEKIEYTKSRFAPVVIPDGSSKGEWVANWSEMNITFKDGKSVTLWANTNYKIANGKIIESLTLYNEADALRQMDYVFLPID</sequence>